<feature type="transmembrane region" description="Helical" evidence="1">
    <location>
        <begin position="174"/>
        <end position="195"/>
    </location>
</feature>
<evidence type="ECO:0000313" key="2">
    <source>
        <dbReference type="EMBL" id="KAK4090006.1"/>
    </source>
</evidence>
<keyword evidence="3" id="KW-1185">Reference proteome</keyword>
<accession>A0ABR0C1N2</accession>
<gene>
    <name evidence="2" type="ORF">Purlil1_5632</name>
</gene>
<feature type="transmembrane region" description="Helical" evidence="1">
    <location>
        <begin position="304"/>
        <end position="323"/>
    </location>
</feature>
<organism evidence="2 3">
    <name type="scientific">Purpureocillium lilacinum</name>
    <name type="common">Paecilomyces lilacinus</name>
    <dbReference type="NCBI Taxonomy" id="33203"/>
    <lineage>
        <taxon>Eukaryota</taxon>
        <taxon>Fungi</taxon>
        <taxon>Dikarya</taxon>
        <taxon>Ascomycota</taxon>
        <taxon>Pezizomycotina</taxon>
        <taxon>Sordariomycetes</taxon>
        <taxon>Hypocreomycetidae</taxon>
        <taxon>Hypocreales</taxon>
        <taxon>Ophiocordycipitaceae</taxon>
        <taxon>Purpureocillium</taxon>
    </lineage>
</organism>
<keyword evidence="1" id="KW-1133">Transmembrane helix</keyword>
<proteinExistence type="predicted"/>
<reference evidence="2 3" key="1">
    <citation type="journal article" date="2024" name="Microbiol. Resour. Announc.">
        <title>Genome annotations for the ascomycete fungi Trichoderma harzianum, Trichoderma aggressivum, and Purpureocillium lilacinum.</title>
        <authorList>
            <person name="Beijen E.P.W."/>
            <person name="Ohm R.A."/>
        </authorList>
    </citation>
    <scope>NUCLEOTIDE SEQUENCE [LARGE SCALE GENOMIC DNA]</scope>
    <source>
        <strain evidence="2 3">CBS 150709</strain>
    </source>
</reference>
<sequence>MLKPSGYCTRNAWGASAIVSEQIAQSTRQGFARRGHNHWGLVTGGLTAGAAHDAGRRAAIGCPGLESGNGAGCLVGLSWAARELSNGRGRYYVSWALYLRNTLLPGVAKPGIMATQIVDGFSLTNRWLLYTSVMLAPAQFISGISSNCPSNIGFLAYNWYTQISWYQAVRAKELHALSLLPVHFNTLYVFSYLGGLSSGNYFMAAILGVGTAGVLILNCVSAWTSWAICQDEGFGVYQFFFFGWRTLSPGWHKFILLWQVSDSIMCVIAVIASIFIAITMVAVDEDDDLAEKATFGGLMSVSMARYPAIFLGAILMLIISWPLILWTELIVQRNHIESGTDMIAVYLFIAQVGAMLVPNLGCFKGRR</sequence>
<dbReference type="EMBL" id="JAWRVI010000017">
    <property type="protein sequence ID" value="KAK4090006.1"/>
    <property type="molecule type" value="Genomic_DNA"/>
</dbReference>
<dbReference type="Proteomes" id="UP001287286">
    <property type="component" value="Unassembled WGS sequence"/>
</dbReference>
<keyword evidence="1" id="KW-0812">Transmembrane</keyword>
<comment type="caution">
    <text evidence="2">The sequence shown here is derived from an EMBL/GenBank/DDBJ whole genome shotgun (WGS) entry which is preliminary data.</text>
</comment>
<protein>
    <submittedName>
        <fullName evidence="2">Uncharacterized protein</fullName>
    </submittedName>
</protein>
<evidence type="ECO:0000313" key="3">
    <source>
        <dbReference type="Proteomes" id="UP001287286"/>
    </source>
</evidence>
<feature type="transmembrane region" description="Helical" evidence="1">
    <location>
        <begin position="201"/>
        <end position="223"/>
    </location>
</feature>
<keyword evidence="1" id="KW-0472">Membrane</keyword>
<evidence type="ECO:0000256" key="1">
    <source>
        <dbReference type="SAM" id="Phobius"/>
    </source>
</evidence>
<feature type="transmembrane region" description="Helical" evidence="1">
    <location>
        <begin position="264"/>
        <end position="283"/>
    </location>
</feature>
<name>A0ABR0C1N2_PURLI</name>